<dbReference type="InterPro" id="IPR016187">
    <property type="entry name" value="CTDL_fold"/>
</dbReference>
<evidence type="ECO:0000256" key="10">
    <source>
        <dbReference type="ARBA" id="ARBA00023288"/>
    </source>
</evidence>
<dbReference type="GO" id="GO:1905475">
    <property type="term" value="P:regulation of protein localization to membrane"/>
    <property type="evidence" value="ECO:0007669"/>
    <property type="project" value="TreeGrafter"/>
</dbReference>
<keyword evidence="6 12" id="KW-0654">Proteoglycan</keyword>
<evidence type="ECO:0000256" key="8">
    <source>
        <dbReference type="ARBA" id="ARBA00023180"/>
    </source>
</evidence>
<dbReference type="PANTHER" id="PTHR10822">
    <property type="entry name" value="GLYPICAN"/>
    <property type="match status" value="1"/>
</dbReference>
<dbReference type="GO" id="GO:0009986">
    <property type="term" value="C:cell surface"/>
    <property type="evidence" value="ECO:0007669"/>
    <property type="project" value="TreeGrafter"/>
</dbReference>
<feature type="chain" id="PRO_5043517080" description="C-type lectin domain-containing protein" evidence="14">
    <location>
        <begin position="22"/>
        <end position="800"/>
    </location>
</feature>
<feature type="compositionally biased region" description="Acidic residues" evidence="13">
    <location>
        <begin position="451"/>
        <end position="501"/>
    </location>
</feature>
<gene>
    <name evidence="16" type="ORF">MNOR_LOCUS10337</name>
</gene>
<dbReference type="Proteomes" id="UP001497623">
    <property type="component" value="Unassembled WGS sequence"/>
</dbReference>
<dbReference type="GO" id="GO:0016477">
    <property type="term" value="P:cell migration"/>
    <property type="evidence" value="ECO:0007669"/>
    <property type="project" value="TreeGrafter"/>
</dbReference>
<dbReference type="GO" id="GO:0045202">
    <property type="term" value="C:synapse"/>
    <property type="evidence" value="ECO:0007669"/>
    <property type="project" value="TreeGrafter"/>
</dbReference>
<dbReference type="GO" id="GO:0005886">
    <property type="term" value="C:plasma membrane"/>
    <property type="evidence" value="ECO:0007669"/>
    <property type="project" value="UniProtKB-SubCell"/>
</dbReference>
<dbReference type="PANTHER" id="PTHR10822:SF30">
    <property type="entry name" value="DALLY-LIKE, ISOFORM A"/>
    <property type="match status" value="1"/>
</dbReference>
<evidence type="ECO:0000256" key="2">
    <source>
        <dbReference type="ARBA" id="ARBA00010260"/>
    </source>
</evidence>
<evidence type="ECO:0000256" key="14">
    <source>
        <dbReference type="SAM" id="SignalP"/>
    </source>
</evidence>
<dbReference type="InterPro" id="IPR001304">
    <property type="entry name" value="C-type_lectin-like"/>
</dbReference>
<keyword evidence="5 14" id="KW-0732">Signal</keyword>
<comment type="subcellular location">
    <subcellularLocation>
        <location evidence="1 12">Cell membrane</location>
        <topology evidence="1 12">Lipid-anchor</topology>
        <topology evidence="1 12">GPI-anchor</topology>
    </subcellularLocation>
</comment>
<keyword evidence="7 12" id="KW-0472">Membrane</keyword>
<dbReference type="GO" id="GO:0098552">
    <property type="term" value="C:side of membrane"/>
    <property type="evidence" value="ECO:0007669"/>
    <property type="project" value="UniProtKB-KW"/>
</dbReference>
<evidence type="ECO:0000256" key="13">
    <source>
        <dbReference type="SAM" id="MobiDB-lite"/>
    </source>
</evidence>
<sequence length="800" mass="90822">MSPLLPALLLLLGIQILTTHAAQNIKQGKWSQELGRWMLLPEASKYPAIYENPDDLSWEDAVTLCEENHATPFLPGQASEWSWLVQKAKSLNGASMWLPMSDNITEGVLYTWNDLDASNLPIKWLREESLIHNNGARNCVLLSAEWGYRAIMAPCNHQYAAMICVAQEERCCMAGPPETEAYIAKQGTKEVAVFMEEGKKNVYVSFKAMLSKSIAGFKSGFTSEYMTSHEELFSNLESLLETYYMFGQENFSESFAQVFLDIYQSVFTYQQQGDDRYNDCIGKALDESNPFEDDKNTSSSMIKTMIVMRTLTNGFGIGEQAMNGILKASPPNRACWKEFPKMVQCLRCGLSMKQLPCRGYCEQVTKLCFRHTLPLVPVWYEYIDGMGKLIDSLLFPEKQTDGLLDHLFNKTIRFMYGNLRKAIGQCGDSGIQIAIQSGCIPDIYVDASTESSEESEEEEEEEENKEEEEKKEEEENKEEDENAVEENADEDEESSEEDDNDGLQSILYEIKFKLAHYREFWADLPSEMCRENPWAGEGVCRNQSISQESANSPVPVIDPENPTKMELQIQLIDHFNLKINAALDNQEISWNSEHTPIYVEPTNDWCTGDNEVIVGEACIVAVSDLQVPREGIMTICNDLDMQLPHLIDMNHISALNKIQGSSQYWTSGKLSFERTTKTYNKWVWPSQHIISPEDCPACYDETYGAECLSWSTDLGLKPADCSSNKHVLCQKPNPKMPAYRQDTRGPLKNQYAWLNNRIVTLPDAGSSVTWEEASALCREDENLKPYVPWSRQEFDAMSKV</sequence>
<organism evidence="16 17">
    <name type="scientific">Meganyctiphanes norvegica</name>
    <name type="common">Northern krill</name>
    <name type="synonym">Thysanopoda norvegica</name>
    <dbReference type="NCBI Taxonomy" id="48144"/>
    <lineage>
        <taxon>Eukaryota</taxon>
        <taxon>Metazoa</taxon>
        <taxon>Ecdysozoa</taxon>
        <taxon>Arthropoda</taxon>
        <taxon>Crustacea</taxon>
        <taxon>Multicrustacea</taxon>
        <taxon>Malacostraca</taxon>
        <taxon>Eumalacostraca</taxon>
        <taxon>Eucarida</taxon>
        <taxon>Euphausiacea</taxon>
        <taxon>Euphausiidae</taxon>
        <taxon>Meganyctiphanes</taxon>
    </lineage>
</organism>
<proteinExistence type="inferred from homology"/>
<dbReference type="PROSITE" id="PS50041">
    <property type="entry name" value="C_TYPE_LECTIN_2"/>
    <property type="match status" value="1"/>
</dbReference>
<feature type="domain" description="C-type lectin" evidence="15">
    <location>
        <begin position="57"/>
        <end position="146"/>
    </location>
</feature>
<feature type="region of interest" description="Disordered" evidence="13">
    <location>
        <begin position="447"/>
        <end position="502"/>
    </location>
</feature>
<feature type="non-terminal residue" evidence="16">
    <location>
        <position position="800"/>
    </location>
</feature>
<evidence type="ECO:0000256" key="4">
    <source>
        <dbReference type="ARBA" id="ARBA00022622"/>
    </source>
</evidence>
<dbReference type="InterPro" id="IPR001863">
    <property type="entry name" value="Glypican"/>
</dbReference>
<evidence type="ECO:0000256" key="5">
    <source>
        <dbReference type="ARBA" id="ARBA00022729"/>
    </source>
</evidence>
<dbReference type="EMBL" id="CAXKWB010005183">
    <property type="protein sequence ID" value="CAL4077149.1"/>
    <property type="molecule type" value="Genomic_DNA"/>
</dbReference>
<dbReference type="Pfam" id="PF01153">
    <property type="entry name" value="Glypican"/>
    <property type="match status" value="1"/>
</dbReference>
<dbReference type="AlphaFoldDB" id="A0AAV2QAZ9"/>
<dbReference type="GO" id="GO:0005576">
    <property type="term" value="C:extracellular region"/>
    <property type="evidence" value="ECO:0007669"/>
    <property type="project" value="TreeGrafter"/>
</dbReference>
<comment type="similarity">
    <text evidence="2 11">Belongs to the glypican family.</text>
</comment>
<comment type="function">
    <text evidence="12">Cell surface proteoglycan.</text>
</comment>
<dbReference type="InterPro" id="IPR016186">
    <property type="entry name" value="C-type_lectin-like/link_sf"/>
</dbReference>
<evidence type="ECO:0000256" key="6">
    <source>
        <dbReference type="ARBA" id="ARBA00022974"/>
    </source>
</evidence>
<keyword evidence="8" id="KW-0325">Glycoprotein</keyword>
<comment type="caution">
    <text evidence="16">The sequence shown here is derived from an EMBL/GenBank/DDBJ whole genome shotgun (WGS) entry which is preliminary data.</text>
</comment>
<keyword evidence="4 12" id="KW-0336">GPI-anchor</keyword>
<feature type="signal peptide" evidence="14">
    <location>
        <begin position="1"/>
        <end position="21"/>
    </location>
</feature>
<dbReference type="CDD" id="cd00037">
    <property type="entry name" value="CLECT"/>
    <property type="match status" value="1"/>
</dbReference>
<keyword evidence="9 12" id="KW-0357">Heparan sulfate</keyword>
<evidence type="ECO:0000256" key="3">
    <source>
        <dbReference type="ARBA" id="ARBA00022475"/>
    </source>
</evidence>
<keyword evidence="3" id="KW-1003">Cell membrane</keyword>
<reference evidence="16 17" key="1">
    <citation type="submission" date="2024-05" db="EMBL/GenBank/DDBJ databases">
        <authorList>
            <person name="Wallberg A."/>
        </authorList>
    </citation>
    <scope>NUCLEOTIDE SEQUENCE [LARGE SCALE GENOMIC DNA]</scope>
</reference>
<protein>
    <recommendedName>
        <fullName evidence="15">C-type lectin domain-containing protein</fullName>
    </recommendedName>
</protein>
<evidence type="ECO:0000256" key="9">
    <source>
        <dbReference type="ARBA" id="ARBA00023207"/>
    </source>
</evidence>
<evidence type="ECO:0000256" key="7">
    <source>
        <dbReference type="ARBA" id="ARBA00023136"/>
    </source>
</evidence>
<accession>A0AAV2QAZ9</accession>
<keyword evidence="17" id="KW-1185">Reference proteome</keyword>
<evidence type="ECO:0000259" key="15">
    <source>
        <dbReference type="PROSITE" id="PS50041"/>
    </source>
</evidence>
<evidence type="ECO:0000313" key="16">
    <source>
        <dbReference type="EMBL" id="CAL4077149.1"/>
    </source>
</evidence>
<name>A0AAV2QAZ9_MEGNR</name>
<evidence type="ECO:0000256" key="12">
    <source>
        <dbReference type="RuleBase" id="RU003519"/>
    </source>
</evidence>
<dbReference type="GO" id="GO:0009966">
    <property type="term" value="P:regulation of signal transduction"/>
    <property type="evidence" value="ECO:0007669"/>
    <property type="project" value="InterPro"/>
</dbReference>
<dbReference type="SUPFAM" id="SSF56436">
    <property type="entry name" value="C-type lectin-like"/>
    <property type="match status" value="2"/>
</dbReference>
<evidence type="ECO:0000256" key="11">
    <source>
        <dbReference type="RuleBase" id="RU003518"/>
    </source>
</evidence>
<evidence type="ECO:0000313" key="17">
    <source>
        <dbReference type="Proteomes" id="UP001497623"/>
    </source>
</evidence>
<evidence type="ECO:0000256" key="1">
    <source>
        <dbReference type="ARBA" id="ARBA00004609"/>
    </source>
</evidence>
<dbReference type="Gene3D" id="3.10.100.10">
    <property type="entry name" value="Mannose-Binding Protein A, subunit A"/>
    <property type="match status" value="1"/>
</dbReference>
<keyword evidence="10 12" id="KW-0449">Lipoprotein</keyword>